<dbReference type="Gene3D" id="3.40.50.2000">
    <property type="entry name" value="Glycogen Phosphorylase B"/>
    <property type="match status" value="2"/>
</dbReference>
<feature type="region of interest" description="Disordered" evidence="2">
    <location>
        <begin position="194"/>
        <end position="220"/>
    </location>
</feature>
<dbReference type="PANTHER" id="PTHR45918:SF1">
    <property type="entry name" value="ALPHA-1,3_1,6-MANNOSYLTRANSFERASE ALG2"/>
    <property type="match status" value="1"/>
</dbReference>
<evidence type="ECO:0000256" key="2">
    <source>
        <dbReference type="SAM" id="MobiDB-lite"/>
    </source>
</evidence>
<dbReference type="EMBL" id="CP064787">
    <property type="protein sequence ID" value="QSG07087.1"/>
    <property type="molecule type" value="Genomic_DNA"/>
</dbReference>
<organism evidence="4 5">
    <name type="scientific">Halapricum desulfuricans</name>
    <dbReference type="NCBI Taxonomy" id="2841257"/>
    <lineage>
        <taxon>Archaea</taxon>
        <taxon>Methanobacteriati</taxon>
        <taxon>Methanobacteriota</taxon>
        <taxon>Stenosarchaea group</taxon>
        <taxon>Halobacteria</taxon>
        <taxon>Halobacteriales</taxon>
        <taxon>Haloarculaceae</taxon>
        <taxon>Halapricum</taxon>
    </lineage>
</organism>
<feature type="domain" description="Glycosyl transferase family 1" evidence="3">
    <location>
        <begin position="214"/>
        <end position="356"/>
    </location>
</feature>
<evidence type="ECO:0000313" key="4">
    <source>
        <dbReference type="EMBL" id="QSG07087.1"/>
    </source>
</evidence>
<proteinExistence type="predicted"/>
<accession>A0A897N328</accession>
<dbReference type="InterPro" id="IPR027054">
    <property type="entry name" value="ALG2"/>
</dbReference>
<evidence type="ECO:0000313" key="5">
    <source>
        <dbReference type="Proteomes" id="UP000663525"/>
    </source>
</evidence>
<dbReference type="Proteomes" id="UP000663525">
    <property type="component" value="Chromosome"/>
</dbReference>
<name>A0A897N328_9EURY</name>
<dbReference type="AlphaFoldDB" id="A0A897N328"/>
<feature type="region of interest" description="Disordered" evidence="2">
    <location>
        <begin position="391"/>
        <end position="425"/>
    </location>
</feature>
<dbReference type="InterPro" id="IPR001296">
    <property type="entry name" value="Glyco_trans_1"/>
</dbReference>
<keyword evidence="1 4" id="KW-0808">Transferase</keyword>
<gene>
    <name evidence="4" type="primary">aglL5</name>
    <name evidence="4" type="ORF">HSR121_2767</name>
</gene>
<evidence type="ECO:0000259" key="3">
    <source>
        <dbReference type="Pfam" id="PF00534"/>
    </source>
</evidence>
<dbReference type="GO" id="GO:0004378">
    <property type="term" value="F:GDP-Man:Man(1)GlcNAc(2)-PP-Dol alpha-1,3-mannosyltransferase activity"/>
    <property type="evidence" value="ECO:0007669"/>
    <property type="project" value="InterPro"/>
</dbReference>
<protein>
    <submittedName>
        <fullName evidence="4">Glycosyltransferase</fullName>
    </submittedName>
</protein>
<dbReference type="PANTHER" id="PTHR45918">
    <property type="entry name" value="ALPHA-1,3/1,6-MANNOSYLTRANSFERASE ALG2"/>
    <property type="match status" value="1"/>
</dbReference>
<sequence>MTDPNTPIDDLDIAVAHDQLWEFGGAERVALRIGDALNAPVVTPAAGAQARAAAADRGVALRTFADEKYDRFGVLTRSGLKELSLVFDWQTAPLREFDLVVSSGWASRQYRTTDGQYLLNYCHSPYRPANDLLADTLERLPTPARVVARLYLTAIDLLDGRSADRVDAFLANSDLVRERIRRYYRREATVVYPPVDLPDMDGSDGGGRESDSPQDGDPDERDPYFLFVGRLVPEKRPELVLEAFARSGRPLKVVGASTGSIGSADIGHDAPPNVEFLGTVSERRKVELLAGAAGVVYVPVREDFGLVPIEALAVGTPVVTVPEGFPGRVIEDGRTGVVVEPTVEGVADGVERLAATTFDRATLRAAAEPFGADRFERRLRRAVETFASAPETYQLADEPLLSQDLEDVEPDDHDGRGGTENEDGQ</sequence>
<dbReference type="GO" id="GO:0012505">
    <property type="term" value="C:endomembrane system"/>
    <property type="evidence" value="ECO:0007669"/>
    <property type="project" value="TreeGrafter"/>
</dbReference>
<dbReference type="GeneID" id="68856308"/>
<evidence type="ECO:0000256" key="1">
    <source>
        <dbReference type="ARBA" id="ARBA00022679"/>
    </source>
</evidence>
<dbReference type="SUPFAM" id="SSF53756">
    <property type="entry name" value="UDP-Glycosyltransferase/glycogen phosphorylase"/>
    <property type="match status" value="1"/>
</dbReference>
<dbReference type="RefSeq" id="WP_229113550.1">
    <property type="nucleotide sequence ID" value="NZ_CP064787.1"/>
</dbReference>
<reference evidence="4" key="1">
    <citation type="submission" date="2020-11" db="EMBL/GenBank/DDBJ databases">
        <title>Carbohydrate-dependent, anaerobic sulfur respiration: A novel catabolism in halophilic archaea.</title>
        <authorList>
            <person name="Sorokin D.Y."/>
            <person name="Messina E."/>
            <person name="Smedile F."/>
            <person name="La Cono V."/>
            <person name="Hallsworth J.E."/>
            <person name="Yakimov M.M."/>
        </authorList>
    </citation>
    <scope>NUCLEOTIDE SEQUENCE</scope>
    <source>
        <strain evidence="4">HSR12-1</strain>
    </source>
</reference>
<dbReference type="Pfam" id="PF00534">
    <property type="entry name" value="Glycos_transf_1"/>
    <property type="match status" value="1"/>
</dbReference>